<dbReference type="InterPro" id="IPR016160">
    <property type="entry name" value="Ald_DH_CS_CYS"/>
</dbReference>
<protein>
    <recommendedName>
        <fullName evidence="4">Putative aldehyde dehydrogenase AldA</fullName>
        <ecNumber evidence="3">1.2.1.3</ecNumber>
    </recommendedName>
</protein>
<dbReference type="PROSITE" id="PS00687">
    <property type="entry name" value="ALDEHYDE_DEHYDR_GLU"/>
    <property type="match status" value="1"/>
</dbReference>
<comment type="catalytic activity">
    <reaction evidence="5">
        <text>an aldehyde + NAD(+) + H2O = a carboxylate + NADH + 2 H(+)</text>
        <dbReference type="Rhea" id="RHEA:16185"/>
        <dbReference type="ChEBI" id="CHEBI:15377"/>
        <dbReference type="ChEBI" id="CHEBI:15378"/>
        <dbReference type="ChEBI" id="CHEBI:17478"/>
        <dbReference type="ChEBI" id="CHEBI:29067"/>
        <dbReference type="ChEBI" id="CHEBI:57540"/>
        <dbReference type="ChEBI" id="CHEBI:57945"/>
        <dbReference type="EC" id="1.2.1.3"/>
    </reaction>
</comment>
<evidence type="ECO:0000256" key="2">
    <source>
        <dbReference type="ARBA" id="ARBA00023002"/>
    </source>
</evidence>
<reference evidence="9 10" key="1">
    <citation type="submission" date="2020-12" db="EMBL/GenBank/DDBJ databases">
        <title>YIM B01967 draft genome.</title>
        <authorList>
            <person name="Yan X."/>
        </authorList>
    </citation>
    <scope>NUCLEOTIDE SEQUENCE [LARGE SCALE GENOMIC DNA]</scope>
    <source>
        <strain evidence="9 10">YIM B01967</strain>
    </source>
</reference>
<dbReference type="EC" id="1.2.1.3" evidence="3"/>
<dbReference type="PANTHER" id="PTHR43111:SF1">
    <property type="entry name" value="ALDEHYDE DEHYDROGENASE B-RELATED"/>
    <property type="match status" value="1"/>
</dbReference>
<feature type="domain" description="Aldehyde dehydrogenase" evidence="8">
    <location>
        <begin position="27"/>
        <end position="493"/>
    </location>
</feature>
<feature type="active site" evidence="6">
    <location>
        <position position="262"/>
    </location>
</feature>
<dbReference type="CDD" id="cd07116">
    <property type="entry name" value="ALDH_ACDHII-AcoD"/>
    <property type="match status" value="1"/>
</dbReference>
<dbReference type="InterPro" id="IPR029510">
    <property type="entry name" value="Ald_DH_CS_GLU"/>
</dbReference>
<name>A0ABS1HB17_9BACL</name>
<sequence length="506" mass="55638">MIYANPNTEGALVNFKEQYDNFIGGKWVAPVNGQYFENVTPVTGQVFTKIARSTSEDIELALDAAHAAKDSWGTTTVTERARILNKIADRIEENLELLAVAETWDNGKAVRETLNADLPLAIDHFRYFAGAIRAQEGSISQIDNDTVAYHFHEPIGVVGQIIPWNFPILMGVWKIAPALAAGNCIVLKPAEQTPVSILVLMELIQDLLPAGVLNVVNGFGLEAGKPLAISKRIGKIAFTGETTTGRLIMQYATQNIIPVTLELGGKSPNIFFEDVMDQDDAFLDKAVEGFVMFALNQGEVCTCPSRALIQESIYDRFIEKALKRVAEIKVGNPLDTDVMMGAQASQEQLEKILSYVDIGKQEGAECLIGGGQNELDGDLATGYYVKPTVFKGNNKMRIFQEEIFGPVLSVTTFKDQAEALEIANDTLYGLGSGVWSRNMNTAYRMGRGIQAGRVWTNTYHQYPAHAAFGGYKLSGIGRENHKMMLDHYQQTKNLLVSYSEGAQGFF</sequence>
<gene>
    <name evidence="9" type="ORF">JFL43_17615</name>
</gene>
<evidence type="ECO:0000256" key="5">
    <source>
        <dbReference type="ARBA" id="ARBA00049194"/>
    </source>
</evidence>
<dbReference type="InterPro" id="IPR016163">
    <property type="entry name" value="Ald_DH_C"/>
</dbReference>
<keyword evidence="10" id="KW-1185">Reference proteome</keyword>
<dbReference type="InterPro" id="IPR016162">
    <property type="entry name" value="Ald_DH_N"/>
</dbReference>
<evidence type="ECO:0000256" key="7">
    <source>
        <dbReference type="RuleBase" id="RU003345"/>
    </source>
</evidence>
<organism evidence="9 10">
    <name type="scientific">Viridibacillus soli</name>
    <dbReference type="NCBI Taxonomy" id="2798301"/>
    <lineage>
        <taxon>Bacteria</taxon>
        <taxon>Bacillati</taxon>
        <taxon>Bacillota</taxon>
        <taxon>Bacilli</taxon>
        <taxon>Bacillales</taxon>
        <taxon>Caryophanaceae</taxon>
        <taxon>Viridibacillus</taxon>
    </lineage>
</organism>
<evidence type="ECO:0000256" key="1">
    <source>
        <dbReference type="ARBA" id="ARBA00009986"/>
    </source>
</evidence>
<dbReference type="RefSeq" id="WP_200750047.1">
    <property type="nucleotide sequence ID" value="NZ_JAEOAH010000036.1"/>
</dbReference>
<evidence type="ECO:0000256" key="6">
    <source>
        <dbReference type="PROSITE-ProRule" id="PRU10007"/>
    </source>
</evidence>
<dbReference type="Pfam" id="PF00171">
    <property type="entry name" value="Aldedh"/>
    <property type="match status" value="1"/>
</dbReference>
<evidence type="ECO:0000256" key="3">
    <source>
        <dbReference type="ARBA" id="ARBA00024226"/>
    </source>
</evidence>
<dbReference type="PROSITE" id="PS00070">
    <property type="entry name" value="ALDEHYDE_DEHYDR_CYS"/>
    <property type="match status" value="1"/>
</dbReference>
<keyword evidence="2 7" id="KW-0560">Oxidoreductase</keyword>
<comment type="caution">
    <text evidence="9">The sequence shown here is derived from an EMBL/GenBank/DDBJ whole genome shotgun (WGS) entry which is preliminary data.</text>
</comment>
<evidence type="ECO:0000256" key="4">
    <source>
        <dbReference type="ARBA" id="ARBA00039869"/>
    </source>
</evidence>
<dbReference type="InterPro" id="IPR016161">
    <property type="entry name" value="Ald_DH/histidinol_DH"/>
</dbReference>
<dbReference type="PANTHER" id="PTHR43111">
    <property type="entry name" value="ALDEHYDE DEHYDROGENASE B-RELATED"/>
    <property type="match status" value="1"/>
</dbReference>
<accession>A0ABS1HB17</accession>
<dbReference type="Gene3D" id="3.40.309.10">
    <property type="entry name" value="Aldehyde Dehydrogenase, Chain A, domain 2"/>
    <property type="match status" value="1"/>
</dbReference>
<dbReference type="EMBL" id="JAEOAH010000036">
    <property type="protein sequence ID" value="MBK3496644.1"/>
    <property type="molecule type" value="Genomic_DNA"/>
</dbReference>
<evidence type="ECO:0000313" key="10">
    <source>
        <dbReference type="Proteomes" id="UP000618943"/>
    </source>
</evidence>
<evidence type="ECO:0000259" key="8">
    <source>
        <dbReference type="Pfam" id="PF00171"/>
    </source>
</evidence>
<dbReference type="Gene3D" id="3.40.605.10">
    <property type="entry name" value="Aldehyde Dehydrogenase, Chain A, domain 1"/>
    <property type="match status" value="1"/>
</dbReference>
<dbReference type="InterPro" id="IPR015590">
    <property type="entry name" value="Aldehyde_DH_dom"/>
</dbReference>
<dbReference type="Proteomes" id="UP000618943">
    <property type="component" value="Unassembled WGS sequence"/>
</dbReference>
<comment type="similarity">
    <text evidence="1 7">Belongs to the aldehyde dehydrogenase family.</text>
</comment>
<proteinExistence type="inferred from homology"/>
<evidence type="ECO:0000313" key="9">
    <source>
        <dbReference type="EMBL" id="MBK3496644.1"/>
    </source>
</evidence>
<dbReference type="SUPFAM" id="SSF53720">
    <property type="entry name" value="ALDH-like"/>
    <property type="match status" value="1"/>
</dbReference>